<reference evidence="1 2" key="1">
    <citation type="submission" date="2022-04" db="EMBL/GenBank/DDBJ databases">
        <title>Positive selection, recombination, and allopatry shape intraspecific diversity of widespread and dominant cyanobacteria.</title>
        <authorList>
            <person name="Wei J."/>
            <person name="Shu W."/>
            <person name="Hu C."/>
        </authorList>
    </citation>
    <scope>NUCLEOTIDE SEQUENCE [LARGE SCALE GENOMIC DNA]</scope>
    <source>
        <strain evidence="1 2">DQ-A4</strain>
    </source>
</reference>
<dbReference type="EMBL" id="JAMPKX010000002">
    <property type="protein sequence ID" value="MEP0946536.1"/>
    <property type="molecule type" value="Genomic_DNA"/>
</dbReference>
<dbReference type="RefSeq" id="WP_190696241.1">
    <property type="nucleotide sequence ID" value="NZ_JAMPKX010000002.1"/>
</dbReference>
<evidence type="ECO:0000313" key="1">
    <source>
        <dbReference type="EMBL" id="MEP0946536.1"/>
    </source>
</evidence>
<organism evidence="1 2">
    <name type="scientific">Leptolyngbya subtilissima DQ-A4</name>
    <dbReference type="NCBI Taxonomy" id="2933933"/>
    <lineage>
        <taxon>Bacteria</taxon>
        <taxon>Bacillati</taxon>
        <taxon>Cyanobacteriota</taxon>
        <taxon>Cyanophyceae</taxon>
        <taxon>Leptolyngbyales</taxon>
        <taxon>Leptolyngbyaceae</taxon>
        <taxon>Leptolyngbya group</taxon>
        <taxon>Leptolyngbya</taxon>
    </lineage>
</organism>
<comment type="caution">
    <text evidence="1">The sequence shown here is derived from an EMBL/GenBank/DDBJ whole genome shotgun (WGS) entry which is preliminary data.</text>
</comment>
<dbReference type="InterPro" id="IPR021799">
    <property type="entry name" value="PIN-like_prokaryotic"/>
</dbReference>
<evidence type="ECO:0000313" key="2">
    <source>
        <dbReference type="Proteomes" id="UP001482513"/>
    </source>
</evidence>
<dbReference type="Pfam" id="PF11848">
    <property type="entry name" value="DUF3368"/>
    <property type="match status" value="1"/>
</dbReference>
<name>A0ABV0K195_9CYAN</name>
<sequence length="161" mass="17554">MLEVIADTSVMQYLFQTNHLFLLPSLYDNVVLPDAVRDELETGQTLGISLPKPGDFEWIQLVCIDEQSLVPQIPGLGRGEREVLSLAVNRPGSVALLDDGLARQYAKRLKIGVTGTLGVLLKAKQYGLIVEVGSVLKALNQLGFRVSEETRLGVLRLAAEA</sequence>
<dbReference type="Proteomes" id="UP001482513">
    <property type="component" value="Unassembled WGS sequence"/>
</dbReference>
<protein>
    <submittedName>
        <fullName evidence="1">DUF3368 domain-containing protein</fullName>
    </submittedName>
</protein>
<keyword evidence="2" id="KW-1185">Reference proteome</keyword>
<proteinExistence type="predicted"/>
<dbReference type="PANTHER" id="PTHR39550:SF1">
    <property type="entry name" value="SLL0658 PROTEIN"/>
    <property type="match status" value="1"/>
</dbReference>
<accession>A0ABV0K195</accession>
<gene>
    <name evidence="1" type="ORF">NC992_06605</name>
</gene>
<dbReference type="PANTHER" id="PTHR39550">
    <property type="entry name" value="SLL0658 PROTEIN"/>
    <property type="match status" value="1"/>
</dbReference>